<accession>A0A1S6IZS8</accession>
<dbReference type="AlphaFoldDB" id="A0A1S6IZS8"/>
<proteinExistence type="predicted"/>
<organism evidence="1 2">
    <name type="scientific">Desulforamulus ferrireducens</name>
    <dbReference type="NCBI Taxonomy" id="1833852"/>
    <lineage>
        <taxon>Bacteria</taxon>
        <taxon>Bacillati</taxon>
        <taxon>Bacillota</taxon>
        <taxon>Clostridia</taxon>
        <taxon>Eubacteriales</taxon>
        <taxon>Peptococcaceae</taxon>
        <taxon>Desulforamulus</taxon>
    </lineage>
</organism>
<dbReference type="EMBL" id="CP019698">
    <property type="protein sequence ID" value="AQS60264.1"/>
    <property type="molecule type" value="Genomic_DNA"/>
</dbReference>
<name>A0A1S6IZS8_9FIRM</name>
<protein>
    <submittedName>
        <fullName evidence="1">Uncharacterized protein</fullName>
    </submittedName>
</protein>
<dbReference type="RefSeq" id="WP_077715295.1">
    <property type="nucleotide sequence ID" value="NZ_CP019698.1"/>
</dbReference>
<evidence type="ECO:0000313" key="1">
    <source>
        <dbReference type="EMBL" id="AQS60264.1"/>
    </source>
</evidence>
<dbReference type="Proteomes" id="UP000189464">
    <property type="component" value="Chromosome"/>
</dbReference>
<evidence type="ECO:0000313" key="2">
    <source>
        <dbReference type="Proteomes" id="UP000189464"/>
    </source>
</evidence>
<dbReference type="STRING" id="1833852.B0537_14995"/>
<dbReference type="OrthoDB" id="1807941at2"/>
<dbReference type="KEGG" id="dfg:B0537_14995"/>
<sequence>MKIELEIEERHCLMNALNMARFCYEKLNQIDRAAEVQQLHDLLNSAREIHAHVDMEHRTESGRQKYLEILRKREARLKGNGKVVELYQFAPVDEDDPNEVSADREIGRIAREWAREMKDNDK</sequence>
<gene>
    <name evidence="1" type="ORF">B0537_14995</name>
</gene>
<reference evidence="1 2" key="1">
    <citation type="journal article" date="2016" name="Int. J. Syst. Evol. Microbiol.">
        <title>Desulfotomaculum ferrireducens sp. nov., a moderately thermophilic sulfate-reducing and dissimilatory Fe(III)-reducing bacterium isolated from compost.</title>
        <authorList>
            <person name="Yang G."/>
            <person name="Guo J."/>
            <person name="Zhuang L."/>
            <person name="Yuan Y."/>
            <person name="Zhou S."/>
        </authorList>
    </citation>
    <scope>NUCLEOTIDE SEQUENCE [LARGE SCALE GENOMIC DNA]</scope>
    <source>
        <strain evidence="1 2">GSS09</strain>
    </source>
</reference>
<keyword evidence="2" id="KW-1185">Reference proteome</keyword>